<sequence>MGDTKQIQPNVEFTSCPNADGDPMVVIQLHEGLPESRQKYHNAGETGLAPHRIIGGPEEGGTFATSAFRCLNHPTFDRTIG</sequence>
<dbReference type="EMBL" id="AMCW01000004">
    <property type="protein sequence ID" value="EKK04580.1"/>
    <property type="molecule type" value="Genomic_DNA"/>
</dbReference>
<feature type="region of interest" description="Disordered" evidence="1">
    <location>
        <begin position="1"/>
        <end position="20"/>
    </location>
</feature>
<evidence type="ECO:0000313" key="3">
    <source>
        <dbReference type="Proteomes" id="UP000007993"/>
    </source>
</evidence>
<dbReference type="AlphaFoldDB" id="K5CKH4"/>
<dbReference type="Proteomes" id="UP000007993">
    <property type="component" value="Unassembled WGS sequence"/>
</dbReference>
<protein>
    <submittedName>
        <fullName evidence="2">Uncharacterized protein</fullName>
    </submittedName>
</protein>
<evidence type="ECO:0000256" key="1">
    <source>
        <dbReference type="SAM" id="MobiDB-lite"/>
    </source>
</evidence>
<proteinExistence type="predicted"/>
<comment type="caution">
    <text evidence="2">The sequence shown here is derived from an EMBL/GenBank/DDBJ whole genome shotgun (WGS) entry which is preliminary data.</text>
</comment>
<evidence type="ECO:0000313" key="2">
    <source>
        <dbReference type="EMBL" id="EKK04580.1"/>
    </source>
</evidence>
<organism evidence="2 3">
    <name type="scientific">Rhodopirellula baltica SH28</name>
    <dbReference type="NCBI Taxonomy" id="993517"/>
    <lineage>
        <taxon>Bacteria</taxon>
        <taxon>Pseudomonadati</taxon>
        <taxon>Planctomycetota</taxon>
        <taxon>Planctomycetia</taxon>
        <taxon>Pirellulales</taxon>
        <taxon>Pirellulaceae</taxon>
        <taxon>Rhodopirellula</taxon>
    </lineage>
</organism>
<name>K5CKH4_RHOBT</name>
<gene>
    <name evidence="2" type="ORF">RBSH_00195</name>
</gene>
<dbReference type="PATRIC" id="fig|993517.3.peg.211"/>
<reference evidence="2 3" key="1">
    <citation type="journal article" date="2013" name="Mar. Genomics">
        <title>Expression of sulfatases in Rhodopirellula baltica and the diversity of sulfatases in the genus Rhodopirellula.</title>
        <authorList>
            <person name="Wegner C.E."/>
            <person name="Richter-Heitmann T."/>
            <person name="Klindworth A."/>
            <person name="Klockow C."/>
            <person name="Richter M."/>
            <person name="Achstetter T."/>
            <person name="Glockner F.O."/>
            <person name="Harder J."/>
        </authorList>
    </citation>
    <scope>NUCLEOTIDE SEQUENCE [LARGE SCALE GENOMIC DNA]</scope>
    <source>
        <strain evidence="2 3">SH28</strain>
    </source>
</reference>
<accession>K5CKH4</accession>
<feature type="compositionally biased region" description="Polar residues" evidence="1">
    <location>
        <begin position="1"/>
        <end position="17"/>
    </location>
</feature>